<dbReference type="OrthoDB" id="8117402at2759"/>
<keyword evidence="6" id="KW-0862">Zinc</keyword>
<dbReference type="GO" id="GO:0000978">
    <property type="term" value="F:RNA polymerase II cis-regulatory region sequence-specific DNA binding"/>
    <property type="evidence" value="ECO:0007669"/>
    <property type="project" value="TreeGrafter"/>
</dbReference>
<dbReference type="AlphaFoldDB" id="A0A1Y2GHL1"/>
<evidence type="ECO:0000313" key="13">
    <source>
        <dbReference type="EMBL" id="ORZ11260.1"/>
    </source>
</evidence>
<keyword evidence="14" id="KW-1185">Reference proteome</keyword>
<dbReference type="InterPro" id="IPR013087">
    <property type="entry name" value="Znf_C2H2_type"/>
</dbReference>
<comment type="caution">
    <text evidence="13">The sequence shown here is derived from an EMBL/GenBank/DDBJ whole genome shotgun (WGS) entry which is preliminary data.</text>
</comment>
<evidence type="ECO:0000256" key="8">
    <source>
        <dbReference type="ARBA" id="ARBA00023125"/>
    </source>
</evidence>
<evidence type="ECO:0000259" key="12">
    <source>
        <dbReference type="PROSITE" id="PS50157"/>
    </source>
</evidence>
<organism evidence="13 14">
    <name type="scientific">Lobosporangium transversale</name>
    <dbReference type="NCBI Taxonomy" id="64571"/>
    <lineage>
        <taxon>Eukaryota</taxon>
        <taxon>Fungi</taxon>
        <taxon>Fungi incertae sedis</taxon>
        <taxon>Mucoromycota</taxon>
        <taxon>Mortierellomycotina</taxon>
        <taxon>Mortierellomycetes</taxon>
        <taxon>Mortierellales</taxon>
        <taxon>Mortierellaceae</taxon>
        <taxon>Lobosporangium</taxon>
    </lineage>
</organism>
<dbReference type="GeneID" id="33562139"/>
<feature type="non-terminal residue" evidence="13">
    <location>
        <position position="86"/>
    </location>
</feature>
<dbReference type="PROSITE" id="PS00028">
    <property type="entry name" value="ZINC_FINGER_C2H2_1"/>
    <property type="match status" value="2"/>
</dbReference>
<evidence type="ECO:0000256" key="2">
    <source>
        <dbReference type="ARBA" id="ARBA00006991"/>
    </source>
</evidence>
<keyword evidence="7" id="KW-0805">Transcription regulation</keyword>
<dbReference type="PANTHER" id="PTHR23235:SF120">
    <property type="entry name" value="KRUPPEL-LIKE FACTOR 15"/>
    <property type="match status" value="1"/>
</dbReference>
<dbReference type="Proteomes" id="UP000193648">
    <property type="component" value="Unassembled WGS sequence"/>
</dbReference>
<dbReference type="SUPFAM" id="SSF57667">
    <property type="entry name" value="beta-beta-alpha zinc fingers"/>
    <property type="match status" value="2"/>
</dbReference>
<dbReference type="Pfam" id="PF00096">
    <property type="entry name" value="zf-C2H2"/>
    <property type="match status" value="3"/>
</dbReference>
<evidence type="ECO:0000256" key="9">
    <source>
        <dbReference type="ARBA" id="ARBA00023163"/>
    </source>
</evidence>
<evidence type="ECO:0000256" key="10">
    <source>
        <dbReference type="ARBA" id="ARBA00023242"/>
    </source>
</evidence>
<evidence type="ECO:0000256" key="5">
    <source>
        <dbReference type="ARBA" id="ARBA00022771"/>
    </source>
</evidence>
<evidence type="ECO:0000256" key="11">
    <source>
        <dbReference type="PROSITE-ProRule" id="PRU00042"/>
    </source>
</evidence>
<keyword evidence="10" id="KW-0539">Nucleus</keyword>
<dbReference type="GO" id="GO:0008270">
    <property type="term" value="F:zinc ion binding"/>
    <property type="evidence" value="ECO:0007669"/>
    <property type="project" value="UniProtKB-KW"/>
</dbReference>
<evidence type="ECO:0000256" key="7">
    <source>
        <dbReference type="ARBA" id="ARBA00023015"/>
    </source>
</evidence>
<feature type="non-terminal residue" evidence="13">
    <location>
        <position position="1"/>
    </location>
</feature>
<dbReference type="InParanoid" id="A0A1Y2GHL1"/>
<dbReference type="InterPro" id="IPR036236">
    <property type="entry name" value="Znf_C2H2_sf"/>
</dbReference>
<dbReference type="RefSeq" id="XP_021879575.1">
    <property type="nucleotide sequence ID" value="XM_022020295.1"/>
</dbReference>
<protein>
    <recommendedName>
        <fullName evidence="12">C2H2-type domain-containing protein</fullName>
    </recommendedName>
</protein>
<dbReference type="STRING" id="64571.A0A1Y2GHL1"/>
<keyword evidence="4" id="KW-0677">Repeat</keyword>
<dbReference type="GO" id="GO:0005634">
    <property type="term" value="C:nucleus"/>
    <property type="evidence" value="ECO:0007669"/>
    <property type="project" value="UniProtKB-SubCell"/>
</dbReference>
<name>A0A1Y2GHL1_9FUNG</name>
<evidence type="ECO:0000256" key="4">
    <source>
        <dbReference type="ARBA" id="ARBA00022737"/>
    </source>
</evidence>
<dbReference type="GO" id="GO:0000981">
    <property type="term" value="F:DNA-binding transcription factor activity, RNA polymerase II-specific"/>
    <property type="evidence" value="ECO:0007669"/>
    <property type="project" value="TreeGrafter"/>
</dbReference>
<dbReference type="Gene3D" id="3.30.160.60">
    <property type="entry name" value="Classic Zinc Finger"/>
    <property type="match status" value="3"/>
</dbReference>
<feature type="domain" description="C2H2-type" evidence="12">
    <location>
        <begin position="68"/>
        <end position="86"/>
    </location>
</feature>
<keyword evidence="9" id="KW-0804">Transcription</keyword>
<dbReference type="SMART" id="SM00355">
    <property type="entry name" value="ZnF_C2H2"/>
    <property type="match status" value="2"/>
</dbReference>
<proteinExistence type="inferred from homology"/>
<accession>A0A1Y2GHL1</accession>
<dbReference type="FunFam" id="3.30.160.60:FF:001156">
    <property type="entry name" value="Zinc finger protein 407"/>
    <property type="match status" value="1"/>
</dbReference>
<evidence type="ECO:0000256" key="1">
    <source>
        <dbReference type="ARBA" id="ARBA00004123"/>
    </source>
</evidence>
<keyword evidence="5 11" id="KW-0863">Zinc-finger</keyword>
<dbReference type="PROSITE" id="PS50157">
    <property type="entry name" value="ZINC_FINGER_C2H2_2"/>
    <property type="match status" value="3"/>
</dbReference>
<comment type="similarity">
    <text evidence="2">Belongs to the krueppel C2H2-type zinc-finger protein family.</text>
</comment>
<evidence type="ECO:0000313" key="14">
    <source>
        <dbReference type="Proteomes" id="UP000193648"/>
    </source>
</evidence>
<feature type="domain" description="C2H2-type" evidence="12">
    <location>
        <begin position="10"/>
        <end position="39"/>
    </location>
</feature>
<dbReference type="PANTHER" id="PTHR23235">
    <property type="entry name" value="KRUEPPEL-LIKE TRANSCRIPTION FACTOR"/>
    <property type="match status" value="1"/>
</dbReference>
<evidence type="ECO:0000256" key="3">
    <source>
        <dbReference type="ARBA" id="ARBA00022723"/>
    </source>
</evidence>
<comment type="subcellular location">
    <subcellularLocation>
        <location evidence="1">Nucleus</location>
    </subcellularLocation>
</comment>
<dbReference type="EMBL" id="MCFF01000028">
    <property type="protein sequence ID" value="ORZ11260.1"/>
    <property type="molecule type" value="Genomic_DNA"/>
</dbReference>
<dbReference type="FunFam" id="3.30.160.60:FF:000100">
    <property type="entry name" value="Zinc finger 45-like"/>
    <property type="match status" value="1"/>
</dbReference>
<dbReference type="FunFam" id="3.30.160.60:FF:000125">
    <property type="entry name" value="Putative zinc finger protein 143"/>
    <property type="match status" value="1"/>
</dbReference>
<reference evidence="13 14" key="1">
    <citation type="submission" date="2016-07" db="EMBL/GenBank/DDBJ databases">
        <title>Pervasive Adenine N6-methylation of Active Genes in Fungi.</title>
        <authorList>
            <consortium name="DOE Joint Genome Institute"/>
            <person name="Mondo S.J."/>
            <person name="Dannebaum R.O."/>
            <person name="Kuo R.C."/>
            <person name="Labutti K."/>
            <person name="Haridas S."/>
            <person name="Kuo A."/>
            <person name="Salamov A."/>
            <person name="Ahrendt S.R."/>
            <person name="Lipzen A."/>
            <person name="Sullivan W."/>
            <person name="Andreopoulos W.B."/>
            <person name="Clum A."/>
            <person name="Lindquist E."/>
            <person name="Daum C."/>
            <person name="Ramamoorthy G.K."/>
            <person name="Gryganskyi A."/>
            <person name="Culley D."/>
            <person name="Magnuson J.K."/>
            <person name="James T.Y."/>
            <person name="O'Malley M.A."/>
            <person name="Stajich J.E."/>
            <person name="Spatafora J.W."/>
            <person name="Visel A."/>
            <person name="Grigoriev I.V."/>
        </authorList>
    </citation>
    <scope>NUCLEOTIDE SEQUENCE [LARGE SCALE GENOMIC DNA]</scope>
    <source>
        <strain evidence="13 14">NRRL 3116</strain>
    </source>
</reference>
<evidence type="ECO:0000256" key="6">
    <source>
        <dbReference type="ARBA" id="ARBA00022833"/>
    </source>
</evidence>
<keyword evidence="3" id="KW-0479">Metal-binding</keyword>
<gene>
    <name evidence="13" type="ORF">BCR41DRAFT_287476</name>
</gene>
<feature type="domain" description="C2H2-type" evidence="12">
    <location>
        <begin position="40"/>
        <end position="67"/>
    </location>
</feature>
<keyword evidence="8" id="KW-0238">DNA-binding</keyword>
<sequence>VKHRFKPTSFECNVPGCGKTFSRAYNLTSHMKTHSSERPFQCGSCHLAFARRHDLERHVRLHTGEKPYTCEDCGCGFMRNDALHRH</sequence>